<keyword evidence="2 4" id="KW-0238">DNA-binding</keyword>
<dbReference type="Pfam" id="PF21597">
    <property type="entry name" value="TetR_C_43"/>
    <property type="match status" value="1"/>
</dbReference>
<keyword evidence="3" id="KW-0804">Transcription</keyword>
<name>A0A1M6N4Y5_PSETH</name>
<dbReference type="EMBL" id="FRAP01000001">
    <property type="protein sequence ID" value="SHJ90785.1"/>
    <property type="molecule type" value="Genomic_DNA"/>
</dbReference>
<dbReference type="GO" id="GO:0000976">
    <property type="term" value="F:transcription cis-regulatory region binding"/>
    <property type="evidence" value="ECO:0007669"/>
    <property type="project" value="TreeGrafter"/>
</dbReference>
<proteinExistence type="predicted"/>
<dbReference type="AlphaFoldDB" id="A0A1M6N4Y5"/>
<dbReference type="Proteomes" id="UP000184363">
    <property type="component" value="Unassembled WGS sequence"/>
</dbReference>
<dbReference type="Pfam" id="PF00440">
    <property type="entry name" value="TetR_N"/>
    <property type="match status" value="1"/>
</dbReference>
<dbReference type="PROSITE" id="PS50977">
    <property type="entry name" value="HTH_TETR_2"/>
    <property type="match status" value="1"/>
</dbReference>
<dbReference type="PANTHER" id="PTHR30055:SF234">
    <property type="entry name" value="HTH-TYPE TRANSCRIPTIONAL REGULATOR BETI"/>
    <property type="match status" value="1"/>
</dbReference>
<dbReference type="InterPro" id="IPR001647">
    <property type="entry name" value="HTH_TetR"/>
</dbReference>
<sequence>MDSEQPTTARGSAPLRADARRNRDRIIAAAAQAFAVRGPDLPVEEIARAAGVGIGTVYRRFPDRDALIRAVAQETVRSAMAHARAAVIEEPTAWAALERFLRQSHEVRLAVRLVIDSPGARAAMEDDPEIYELRRVMLDVLDRIVHAAQAEGSLRADVGTGDVAAAFLLLVRPLIVPEADTAASALERCLGVLLDGLRASAATSLPGEALARTALEH</sequence>
<dbReference type="Gene3D" id="1.10.357.10">
    <property type="entry name" value="Tetracycline Repressor, domain 2"/>
    <property type="match status" value="1"/>
</dbReference>
<dbReference type="PANTHER" id="PTHR30055">
    <property type="entry name" value="HTH-TYPE TRANSCRIPTIONAL REGULATOR RUTR"/>
    <property type="match status" value="1"/>
</dbReference>
<evidence type="ECO:0000256" key="1">
    <source>
        <dbReference type="ARBA" id="ARBA00023015"/>
    </source>
</evidence>
<evidence type="ECO:0000259" key="5">
    <source>
        <dbReference type="PROSITE" id="PS50977"/>
    </source>
</evidence>
<dbReference type="SUPFAM" id="SSF48498">
    <property type="entry name" value="Tetracyclin repressor-like, C-terminal domain"/>
    <property type="match status" value="1"/>
</dbReference>
<reference evidence="6 7" key="1">
    <citation type="submission" date="2016-11" db="EMBL/GenBank/DDBJ databases">
        <authorList>
            <person name="Jaros S."/>
            <person name="Januszkiewicz K."/>
            <person name="Wedrychowicz H."/>
        </authorList>
    </citation>
    <scope>NUCLEOTIDE SEQUENCE [LARGE SCALE GENOMIC DNA]</scope>
    <source>
        <strain evidence="6 7">DSM 43832</strain>
    </source>
</reference>
<protein>
    <submittedName>
        <fullName evidence="6">Transcriptional regulator, TetR family</fullName>
    </submittedName>
</protein>
<dbReference type="GO" id="GO:0003700">
    <property type="term" value="F:DNA-binding transcription factor activity"/>
    <property type="evidence" value="ECO:0007669"/>
    <property type="project" value="TreeGrafter"/>
</dbReference>
<evidence type="ECO:0000313" key="6">
    <source>
        <dbReference type="EMBL" id="SHJ90785.1"/>
    </source>
</evidence>
<dbReference type="STRING" id="1848.SAMN05443637_10129"/>
<evidence type="ECO:0000256" key="4">
    <source>
        <dbReference type="PROSITE-ProRule" id="PRU00335"/>
    </source>
</evidence>
<evidence type="ECO:0000313" key="7">
    <source>
        <dbReference type="Proteomes" id="UP000184363"/>
    </source>
</evidence>
<gene>
    <name evidence="6" type="ORF">SAMN05443637_10129</name>
</gene>
<evidence type="ECO:0000256" key="2">
    <source>
        <dbReference type="ARBA" id="ARBA00023125"/>
    </source>
</evidence>
<dbReference type="InterPro" id="IPR049445">
    <property type="entry name" value="TetR_SbtR-like_C"/>
</dbReference>
<dbReference type="RefSeq" id="WP_073454758.1">
    <property type="nucleotide sequence ID" value="NZ_FRAP01000001.1"/>
</dbReference>
<dbReference type="OrthoDB" id="3192968at2"/>
<dbReference type="InterPro" id="IPR050109">
    <property type="entry name" value="HTH-type_TetR-like_transc_reg"/>
</dbReference>
<organism evidence="6 7">
    <name type="scientific">Pseudonocardia thermophila</name>
    <dbReference type="NCBI Taxonomy" id="1848"/>
    <lineage>
        <taxon>Bacteria</taxon>
        <taxon>Bacillati</taxon>
        <taxon>Actinomycetota</taxon>
        <taxon>Actinomycetes</taxon>
        <taxon>Pseudonocardiales</taxon>
        <taxon>Pseudonocardiaceae</taxon>
        <taxon>Pseudonocardia</taxon>
    </lineage>
</organism>
<dbReference type="InterPro" id="IPR036271">
    <property type="entry name" value="Tet_transcr_reg_TetR-rel_C_sf"/>
</dbReference>
<feature type="DNA-binding region" description="H-T-H motif" evidence="4">
    <location>
        <begin position="42"/>
        <end position="61"/>
    </location>
</feature>
<keyword evidence="7" id="KW-1185">Reference proteome</keyword>
<keyword evidence="1" id="KW-0805">Transcription regulation</keyword>
<dbReference type="SUPFAM" id="SSF46689">
    <property type="entry name" value="Homeodomain-like"/>
    <property type="match status" value="1"/>
</dbReference>
<accession>A0A1M6N4Y5</accession>
<dbReference type="InterPro" id="IPR009057">
    <property type="entry name" value="Homeodomain-like_sf"/>
</dbReference>
<evidence type="ECO:0000256" key="3">
    <source>
        <dbReference type="ARBA" id="ARBA00023163"/>
    </source>
</evidence>
<dbReference type="PRINTS" id="PR00455">
    <property type="entry name" value="HTHTETR"/>
</dbReference>
<feature type="domain" description="HTH tetR-type" evidence="5">
    <location>
        <begin position="20"/>
        <end position="79"/>
    </location>
</feature>